<feature type="domain" description="RING-type" evidence="11">
    <location>
        <begin position="80"/>
        <end position="285"/>
    </location>
</feature>
<dbReference type="Gene3D" id="3.30.40.10">
    <property type="entry name" value="Zinc/RING finger domain, C3HC4 (zinc finger)"/>
    <property type="match status" value="1"/>
</dbReference>
<keyword evidence="13" id="KW-1185">Reference proteome</keyword>
<keyword evidence="5 8" id="KW-0863">Zinc-finger</keyword>
<evidence type="ECO:0000256" key="4">
    <source>
        <dbReference type="ARBA" id="ARBA00022737"/>
    </source>
</evidence>
<dbReference type="PROSITE" id="PS50089">
    <property type="entry name" value="ZF_RING_2"/>
    <property type="match status" value="1"/>
</dbReference>
<dbReference type="Pfam" id="PF22191">
    <property type="entry name" value="IBR_1"/>
    <property type="match status" value="1"/>
</dbReference>
<dbReference type="Gene3D" id="1.20.120.1750">
    <property type="match status" value="1"/>
</dbReference>
<keyword evidence="2" id="KW-0808">Transferase</keyword>
<dbReference type="GO" id="GO:0008270">
    <property type="term" value="F:zinc ion binding"/>
    <property type="evidence" value="ECO:0007669"/>
    <property type="project" value="UniProtKB-KW"/>
</dbReference>
<comment type="caution">
    <text evidence="12">The sequence shown here is derived from an EMBL/GenBank/DDBJ whole genome shotgun (WGS) entry which is preliminary data.</text>
</comment>
<sequence>MTNNKKSNFDNDCDNDCSGDYELARQIEIEEIKRISDDYELAREIEKLDLLDYDYEIAQQIEIEEIEKMIKEEEEEISKQTKQCEICLEDFSLLDSSNFFLNCGCVIHNTCFDNMVKVAVENNNLPVKCPNCKISVHPNFIEDSLNMANPELLEKYNKFSMNNFLMKHNDEYSSCPTPGCEYMFFFNPGEFELLCPWCKKHYCLNCKDEWHHNITCQEYQDSRDEKKLDQQFYNFARGAKFKVCPKCKFWVEKNKGCNHMKCRCGADFCYVCGKPMDMSRPHTCH</sequence>
<evidence type="ECO:0000256" key="6">
    <source>
        <dbReference type="ARBA" id="ARBA00022786"/>
    </source>
</evidence>
<reference evidence="12 13" key="1">
    <citation type="submission" date="2016-08" db="EMBL/GenBank/DDBJ databases">
        <title>A Parts List for Fungal Cellulosomes Revealed by Comparative Genomics.</title>
        <authorList>
            <consortium name="DOE Joint Genome Institute"/>
            <person name="Haitjema C.H."/>
            <person name="Gilmore S.P."/>
            <person name="Henske J.K."/>
            <person name="Solomon K.V."/>
            <person name="De Groot R."/>
            <person name="Kuo A."/>
            <person name="Mondo S.J."/>
            <person name="Salamov A.A."/>
            <person name="Labutti K."/>
            <person name="Zhao Z."/>
            <person name="Chiniquy J."/>
            <person name="Barry K."/>
            <person name="Brewer H.M."/>
            <person name="Purvine S.O."/>
            <person name="Wright A.T."/>
            <person name="Boxma B."/>
            <person name="Van Alen T."/>
            <person name="Hackstein J.H."/>
            <person name="Baker S.E."/>
            <person name="Grigoriev I.V."/>
            <person name="O'Malley M.A."/>
        </authorList>
    </citation>
    <scope>NUCLEOTIDE SEQUENCE [LARGE SCALE GENOMIC DNA]</scope>
    <source>
        <strain evidence="12 13">S4</strain>
    </source>
</reference>
<dbReference type="SMART" id="SM00647">
    <property type="entry name" value="IBR"/>
    <property type="match status" value="2"/>
</dbReference>
<evidence type="ECO:0000256" key="1">
    <source>
        <dbReference type="ARBA" id="ARBA00004906"/>
    </source>
</evidence>
<evidence type="ECO:0000313" key="13">
    <source>
        <dbReference type="Proteomes" id="UP000193944"/>
    </source>
</evidence>
<feature type="domain" description="RING-type" evidence="10">
    <location>
        <begin position="84"/>
        <end position="133"/>
    </location>
</feature>
<dbReference type="AlphaFoldDB" id="A0A1Y1WX66"/>
<evidence type="ECO:0000256" key="9">
    <source>
        <dbReference type="SAM" id="Coils"/>
    </source>
</evidence>
<evidence type="ECO:0000256" key="2">
    <source>
        <dbReference type="ARBA" id="ARBA00022679"/>
    </source>
</evidence>
<keyword evidence="3" id="KW-0479">Metal-binding</keyword>
<name>A0A1Y1WX66_9FUNG</name>
<dbReference type="GO" id="GO:0000151">
    <property type="term" value="C:ubiquitin ligase complex"/>
    <property type="evidence" value="ECO:0007669"/>
    <property type="project" value="TreeGrafter"/>
</dbReference>
<accession>A0A1Y1WX66</accession>
<keyword evidence="7" id="KW-0862">Zinc</keyword>
<evidence type="ECO:0000256" key="8">
    <source>
        <dbReference type="PROSITE-ProRule" id="PRU00175"/>
    </source>
</evidence>
<dbReference type="PROSITE" id="PS51873">
    <property type="entry name" value="TRIAD"/>
    <property type="match status" value="1"/>
</dbReference>
<dbReference type="PANTHER" id="PTHR22770:SF13">
    <property type="entry name" value="RING-TYPE DOMAIN-CONTAINING PROTEIN"/>
    <property type="match status" value="1"/>
</dbReference>
<dbReference type="InterPro" id="IPR051628">
    <property type="entry name" value="LUBAC_E3_Ligases"/>
</dbReference>
<evidence type="ECO:0000313" key="12">
    <source>
        <dbReference type="EMBL" id="ORX77985.1"/>
    </source>
</evidence>
<keyword evidence="4" id="KW-0677">Repeat</keyword>
<dbReference type="OrthoDB" id="2120809at2759"/>
<reference evidence="12 13" key="2">
    <citation type="submission" date="2016-08" db="EMBL/GenBank/DDBJ databases">
        <title>Pervasive Adenine N6-methylation of Active Genes in Fungi.</title>
        <authorList>
            <consortium name="DOE Joint Genome Institute"/>
            <person name="Mondo S.J."/>
            <person name="Dannebaum R.O."/>
            <person name="Kuo R.C."/>
            <person name="Labutti K."/>
            <person name="Haridas S."/>
            <person name="Kuo A."/>
            <person name="Salamov A."/>
            <person name="Ahrendt S.R."/>
            <person name="Lipzen A."/>
            <person name="Sullivan W."/>
            <person name="Andreopoulos W.B."/>
            <person name="Clum A."/>
            <person name="Lindquist E."/>
            <person name="Daum C."/>
            <person name="Ramamoorthy G.K."/>
            <person name="Gryganskyi A."/>
            <person name="Culley D."/>
            <person name="Magnuson J.K."/>
            <person name="James T.Y."/>
            <person name="O'Malley M.A."/>
            <person name="Stajich J.E."/>
            <person name="Spatafora J.W."/>
            <person name="Visel A."/>
            <person name="Grigoriev I.V."/>
        </authorList>
    </citation>
    <scope>NUCLEOTIDE SEQUENCE [LARGE SCALE GENOMIC DNA]</scope>
    <source>
        <strain evidence="12 13">S4</strain>
    </source>
</reference>
<keyword evidence="6" id="KW-0833">Ubl conjugation pathway</keyword>
<dbReference type="GO" id="GO:0043130">
    <property type="term" value="F:ubiquitin binding"/>
    <property type="evidence" value="ECO:0007669"/>
    <property type="project" value="TreeGrafter"/>
</dbReference>
<organism evidence="12 13">
    <name type="scientific">Anaeromyces robustus</name>
    <dbReference type="NCBI Taxonomy" id="1754192"/>
    <lineage>
        <taxon>Eukaryota</taxon>
        <taxon>Fungi</taxon>
        <taxon>Fungi incertae sedis</taxon>
        <taxon>Chytridiomycota</taxon>
        <taxon>Chytridiomycota incertae sedis</taxon>
        <taxon>Neocallimastigomycetes</taxon>
        <taxon>Neocallimastigales</taxon>
        <taxon>Neocallimastigaceae</taxon>
        <taxon>Anaeromyces</taxon>
    </lineage>
</organism>
<dbReference type="InterPro" id="IPR002867">
    <property type="entry name" value="IBR_dom"/>
</dbReference>
<dbReference type="Proteomes" id="UP000193944">
    <property type="component" value="Unassembled WGS sequence"/>
</dbReference>
<dbReference type="Pfam" id="PF01485">
    <property type="entry name" value="IBR"/>
    <property type="match status" value="1"/>
</dbReference>
<dbReference type="CDD" id="cd22584">
    <property type="entry name" value="Rcat_RBR_unk"/>
    <property type="match status" value="1"/>
</dbReference>
<evidence type="ECO:0000256" key="3">
    <source>
        <dbReference type="ARBA" id="ARBA00022723"/>
    </source>
</evidence>
<dbReference type="SUPFAM" id="SSF57850">
    <property type="entry name" value="RING/U-box"/>
    <property type="match status" value="3"/>
</dbReference>
<evidence type="ECO:0000256" key="7">
    <source>
        <dbReference type="ARBA" id="ARBA00022833"/>
    </source>
</evidence>
<keyword evidence="9" id="KW-0175">Coiled coil</keyword>
<dbReference type="EMBL" id="MCFG01000227">
    <property type="protein sequence ID" value="ORX77985.1"/>
    <property type="molecule type" value="Genomic_DNA"/>
</dbReference>
<dbReference type="STRING" id="1754192.A0A1Y1WX66"/>
<dbReference type="GO" id="GO:0004842">
    <property type="term" value="F:ubiquitin-protein transferase activity"/>
    <property type="evidence" value="ECO:0007669"/>
    <property type="project" value="TreeGrafter"/>
</dbReference>
<dbReference type="PANTHER" id="PTHR22770">
    <property type="entry name" value="UBIQUITIN CONJUGATING ENZYME 7 INTERACTING PROTEIN-RELATED"/>
    <property type="match status" value="1"/>
</dbReference>
<dbReference type="InterPro" id="IPR013083">
    <property type="entry name" value="Znf_RING/FYVE/PHD"/>
</dbReference>
<evidence type="ECO:0000259" key="11">
    <source>
        <dbReference type="PROSITE" id="PS51873"/>
    </source>
</evidence>
<comment type="pathway">
    <text evidence="1">Protein modification; protein ubiquitination.</text>
</comment>
<evidence type="ECO:0000256" key="5">
    <source>
        <dbReference type="ARBA" id="ARBA00022771"/>
    </source>
</evidence>
<evidence type="ECO:0000259" key="10">
    <source>
        <dbReference type="PROSITE" id="PS50089"/>
    </source>
</evidence>
<dbReference type="InterPro" id="IPR001841">
    <property type="entry name" value="Znf_RING"/>
</dbReference>
<protein>
    <recommendedName>
        <fullName evidence="14">RING-type domain-containing protein</fullName>
    </recommendedName>
</protein>
<proteinExistence type="predicted"/>
<dbReference type="GO" id="GO:0043161">
    <property type="term" value="P:proteasome-mediated ubiquitin-dependent protein catabolic process"/>
    <property type="evidence" value="ECO:0007669"/>
    <property type="project" value="TreeGrafter"/>
</dbReference>
<evidence type="ECO:0008006" key="14">
    <source>
        <dbReference type="Google" id="ProtNLM"/>
    </source>
</evidence>
<dbReference type="GO" id="GO:0097039">
    <property type="term" value="P:protein linear polyubiquitination"/>
    <property type="evidence" value="ECO:0007669"/>
    <property type="project" value="TreeGrafter"/>
</dbReference>
<dbReference type="CDD" id="cd20335">
    <property type="entry name" value="BRcat_RBR"/>
    <property type="match status" value="1"/>
</dbReference>
<feature type="coiled-coil region" evidence="9">
    <location>
        <begin position="56"/>
        <end position="90"/>
    </location>
</feature>
<gene>
    <name evidence="12" type="ORF">BCR32DRAFT_270310</name>
</gene>
<dbReference type="InterPro" id="IPR044066">
    <property type="entry name" value="TRIAD_supradom"/>
</dbReference>